<dbReference type="InterPro" id="IPR020683">
    <property type="entry name" value="DUF3447"/>
</dbReference>
<gene>
    <name evidence="2" type="ORF">TRFO_40469</name>
</gene>
<dbReference type="InterPro" id="IPR036770">
    <property type="entry name" value="Ankyrin_rpt-contain_sf"/>
</dbReference>
<dbReference type="SUPFAM" id="SSF48403">
    <property type="entry name" value="Ankyrin repeat"/>
    <property type="match status" value="1"/>
</dbReference>
<evidence type="ECO:0000313" key="2">
    <source>
        <dbReference type="EMBL" id="OHS93233.1"/>
    </source>
</evidence>
<sequence length="394" mass="47254">MDEFEKNIKILKEIQVLIITAIENNEMSLEANVQTILNYLELIQLKSNFVIYEGLLQFLSHISLVKFMFAANFTIIKLIIKELITKYELGDIFHSSTLFSIFKENKILLLFLHENNIIDFSLIEKEINFLYLCDDRSMKSRHFFLFFLPEIAQRNSKLYDKLLTFYGLNSNDISNYKSQTQNPWEMREYGYSHDEIAHIIRNDDLDAFLSYRAQNNLNLNAKLWSSFLENNHDMNPIDRISLLEYSMSFRSVKIFKFLWQNKVMYDKISLRYGIIGGNHEILNIIEEDTIYNPFLLFYEEAIKYHHIDIVNYLFDFYSINMSILEKVRCFQEWFYYTGIYDAIQNNINKNLVYSWIPNHIISCTSCQQYLYYTFFLNQSDFNINNINEVIDYHF</sequence>
<keyword evidence="3" id="KW-1185">Reference proteome</keyword>
<name>A0A1J4J3B8_9EUKA</name>
<dbReference type="GeneID" id="94847925"/>
<evidence type="ECO:0000259" key="1">
    <source>
        <dbReference type="Pfam" id="PF11929"/>
    </source>
</evidence>
<dbReference type="PANTHER" id="PTHR24159:SF5">
    <property type="entry name" value="ANK_REP_REGION DOMAIN-CONTAINING PROTEIN"/>
    <property type="match status" value="1"/>
</dbReference>
<organism evidence="2 3">
    <name type="scientific">Tritrichomonas foetus</name>
    <dbReference type="NCBI Taxonomy" id="1144522"/>
    <lineage>
        <taxon>Eukaryota</taxon>
        <taxon>Metamonada</taxon>
        <taxon>Parabasalia</taxon>
        <taxon>Tritrichomonadida</taxon>
        <taxon>Tritrichomonadidae</taxon>
        <taxon>Tritrichomonas</taxon>
    </lineage>
</organism>
<reference evidence="2" key="1">
    <citation type="submission" date="2016-10" db="EMBL/GenBank/DDBJ databases">
        <authorList>
            <person name="Benchimol M."/>
            <person name="Almeida L.G."/>
            <person name="Vasconcelos A.T."/>
            <person name="Perreira-Neves A."/>
            <person name="Rosa I.A."/>
            <person name="Tasca T."/>
            <person name="Bogo M.R."/>
            <person name="de Souza W."/>
        </authorList>
    </citation>
    <scope>NUCLEOTIDE SEQUENCE [LARGE SCALE GENOMIC DNA]</scope>
    <source>
        <strain evidence="2">K</strain>
    </source>
</reference>
<dbReference type="PANTHER" id="PTHR24159">
    <property type="match status" value="1"/>
</dbReference>
<proteinExistence type="predicted"/>
<dbReference type="AlphaFoldDB" id="A0A1J4J3B8"/>
<dbReference type="RefSeq" id="XP_068346370.1">
    <property type="nucleotide sequence ID" value="XM_068513221.1"/>
</dbReference>
<evidence type="ECO:0000313" key="3">
    <source>
        <dbReference type="Proteomes" id="UP000179807"/>
    </source>
</evidence>
<accession>A0A1J4J3B8</accession>
<dbReference type="EMBL" id="MLAK01001421">
    <property type="protein sequence ID" value="OHS93233.1"/>
    <property type="molecule type" value="Genomic_DNA"/>
</dbReference>
<dbReference type="VEuPathDB" id="TrichDB:TRFO_40469"/>
<protein>
    <recommendedName>
        <fullName evidence="1">DUF3447 domain-containing protein</fullName>
    </recommendedName>
</protein>
<dbReference type="Pfam" id="PF11929">
    <property type="entry name" value="DUF3447"/>
    <property type="match status" value="1"/>
</dbReference>
<dbReference type="Proteomes" id="UP000179807">
    <property type="component" value="Unassembled WGS sequence"/>
</dbReference>
<comment type="caution">
    <text evidence="2">The sequence shown here is derived from an EMBL/GenBank/DDBJ whole genome shotgun (WGS) entry which is preliminary data.</text>
</comment>
<feature type="domain" description="DUF3447" evidence="1">
    <location>
        <begin position="267"/>
        <end position="326"/>
    </location>
</feature>